<reference evidence="6 7" key="3">
    <citation type="journal article" date="2022" name="Int. J. Syst. Evol. Microbiol.">
        <title>Strains of Bradyrhizobium barranii sp. nov. associated with legumes native to Canada are symbionts of soybeans and belong to different subspecies (subsp. barranii subsp. nov. and subsp. apii subsp. nov.) and symbiovars (sv. glycinearum and sv. septentrionale).</title>
        <authorList>
            <person name="Bromfield E.S.P."/>
            <person name="Cloutier S."/>
            <person name="Wasai-Hara S."/>
            <person name="Minamisawa K."/>
        </authorList>
    </citation>
    <scope>NUCLEOTIDE SEQUENCE [LARGE SCALE GENOMIC DNA]</scope>
    <source>
        <strain evidence="6 7">323S2</strain>
    </source>
</reference>
<keyword evidence="1 2" id="KW-0545">Nucleotide biosynthesis</keyword>
<dbReference type="Gene3D" id="3.40.50.2020">
    <property type="match status" value="2"/>
</dbReference>
<evidence type="ECO:0000256" key="2">
    <source>
        <dbReference type="RuleBase" id="RU004324"/>
    </source>
</evidence>
<feature type="domain" description="Phosphoribosyltransferase" evidence="3">
    <location>
        <begin position="164"/>
        <end position="249"/>
    </location>
</feature>
<dbReference type="EMBL" id="JACBFH010000001">
    <property type="protein sequence ID" value="NYY95109.1"/>
    <property type="molecule type" value="Genomic_DNA"/>
</dbReference>
<reference evidence="6 7" key="1">
    <citation type="journal article" date="2017" name="Syst. Appl. Microbiol.">
        <title>Soybeans inoculated with root zone soils of Canadian native legumes harbour diverse and novel Bradyrhizobium spp. that possess agricultural potential.</title>
        <authorList>
            <person name="Bromfield E.S.P."/>
            <person name="Cloutier S."/>
            <person name="Tambong J.T."/>
            <person name="Tran Thi T.V."/>
        </authorList>
    </citation>
    <scope>NUCLEOTIDE SEQUENCE [LARGE SCALE GENOMIC DNA]</scope>
    <source>
        <strain evidence="6 7">323S2</strain>
    </source>
</reference>
<dbReference type="EC" id="2.7.6.1" evidence="5"/>
<dbReference type="AlphaFoldDB" id="A0A7Z0QIH4"/>
<feature type="domain" description="Ribose-phosphate pyrophosphokinase N-terminal" evidence="4">
    <location>
        <begin position="13"/>
        <end position="114"/>
    </location>
</feature>
<dbReference type="InterPro" id="IPR000836">
    <property type="entry name" value="PRTase_dom"/>
</dbReference>
<name>A0A7Z0QIH4_9BRAD</name>
<dbReference type="PANTHER" id="PTHR10210">
    <property type="entry name" value="RIBOSE-PHOSPHATE DIPHOSPHOKINASE FAMILY MEMBER"/>
    <property type="match status" value="1"/>
</dbReference>
<dbReference type="InterPro" id="IPR029099">
    <property type="entry name" value="Pribosyltran_N"/>
</dbReference>
<dbReference type="GO" id="GO:0016301">
    <property type="term" value="F:kinase activity"/>
    <property type="evidence" value="ECO:0007669"/>
    <property type="project" value="UniProtKB-KW"/>
</dbReference>
<dbReference type="Pfam" id="PF13793">
    <property type="entry name" value="Pribosyltran_N"/>
    <property type="match status" value="1"/>
</dbReference>
<dbReference type="NCBIfam" id="TIGR01251">
    <property type="entry name" value="ribP_PPkin"/>
    <property type="match status" value="1"/>
</dbReference>
<dbReference type="GO" id="GO:0004749">
    <property type="term" value="F:ribose phosphate diphosphokinase activity"/>
    <property type="evidence" value="ECO:0007669"/>
    <property type="project" value="UniProtKB-EC"/>
</dbReference>
<dbReference type="GO" id="GO:0002189">
    <property type="term" value="C:ribose phosphate diphosphokinase complex"/>
    <property type="evidence" value="ECO:0007669"/>
    <property type="project" value="TreeGrafter"/>
</dbReference>
<dbReference type="SMART" id="SM01400">
    <property type="entry name" value="Pribosyltran_N"/>
    <property type="match status" value="1"/>
</dbReference>
<comment type="similarity">
    <text evidence="2">Belongs to the ribose-phosphate pyrophosphokinase family.</text>
</comment>
<keyword evidence="5" id="KW-0418">Kinase</keyword>
<dbReference type="GO" id="GO:0006164">
    <property type="term" value="P:purine nucleotide biosynthetic process"/>
    <property type="evidence" value="ECO:0007669"/>
    <property type="project" value="TreeGrafter"/>
</dbReference>
<dbReference type="PANTHER" id="PTHR10210:SF41">
    <property type="entry name" value="RIBOSE-PHOSPHATE PYROPHOSPHOKINASE 1, CHLOROPLASTIC"/>
    <property type="match status" value="1"/>
</dbReference>
<dbReference type="InterPro" id="IPR005946">
    <property type="entry name" value="Rib-P_diPkinase"/>
</dbReference>
<dbReference type="CDD" id="cd06223">
    <property type="entry name" value="PRTases_typeI"/>
    <property type="match status" value="1"/>
</dbReference>
<evidence type="ECO:0000313" key="6">
    <source>
        <dbReference type="EMBL" id="UGX98073.1"/>
    </source>
</evidence>
<evidence type="ECO:0000259" key="4">
    <source>
        <dbReference type="Pfam" id="PF13793"/>
    </source>
</evidence>
<keyword evidence="5" id="KW-0808">Transferase</keyword>
<dbReference type="GO" id="GO:0006015">
    <property type="term" value="P:5-phosphoribose 1-diphosphate biosynthetic process"/>
    <property type="evidence" value="ECO:0007669"/>
    <property type="project" value="TreeGrafter"/>
</dbReference>
<sequence>MIRSAVQWLPTSTHFGPRLAEILDVVGHEIILHRFPDGELRATVGPAATTTIVCCSLNQPNEKLIALLFAAEALRRNGAERLVLVSPYLGYMRQDTAFHPGEAISQRAIGTFLSNTFDCVITFDAHLHRTPNLAEVFPGVEAHNLSAAPAIEAHLRAETVAPTTVVVGPDEESRSWVADIAGRLGLAYSVARKVRRSDQSVQIAFTDASLFAGRPVLFIDDIVSSGGTLTACAEVLAASGASSIEGIIVHALFPRELMTAFGRAGIRSVRSTNSVPHPTNAIRLDDLLARALRREFVGMPETGSPP</sequence>
<evidence type="ECO:0000259" key="3">
    <source>
        <dbReference type="Pfam" id="PF00156"/>
    </source>
</evidence>
<dbReference type="GO" id="GO:0005737">
    <property type="term" value="C:cytoplasm"/>
    <property type="evidence" value="ECO:0007669"/>
    <property type="project" value="TreeGrafter"/>
</dbReference>
<reference evidence="5" key="2">
    <citation type="submission" date="2020-06" db="EMBL/GenBank/DDBJ databases">
        <title>Whole Genome Sequence of Bradyrhizobium sp. Strain 323S2.</title>
        <authorList>
            <person name="Bromfield E.S.P."/>
        </authorList>
    </citation>
    <scope>NUCLEOTIDE SEQUENCE [LARGE SCALE GENOMIC DNA]</scope>
    <source>
        <strain evidence="5">323S2</strain>
    </source>
</reference>
<evidence type="ECO:0000313" key="7">
    <source>
        <dbReference type="Proteomes" id="UP000564836"/>
    </source>
</evidence>
<dbReference type="InterPro" id="IPR029057">
    <property type="entry name" value="PRTase-like"/>
</dbReference>
<organism evidence="5">
    <name type="scientific">Bradyrhizobium barranii subsp. barranii</name>
    <dbReference type="NCBI Taxonomy" id="2823807"/>
    <lineage>
        <taxon>Bacteria</taxon>
        <taxon>Pseudomonadati</taxon>
        <taxon>Pseudomonadota</taxon>
        <taxon>Alphaproteobacteria</taxon>
        <taxon>Hyphomicrobiales</taxon>
        <taxon>Nitrobacteraceae</taxon>
        <taxon>Bradyrhizobium</taxon>
        <taxon>Bradyrhizobium barranii</taxon>
    </lineage>
</organism>
<gene>
    <name evidence="6" type="ORF">G6321_00024290</name>
    <name evidence="5" type="ORF">G6321_43915</name>
</gene>
<dbReference type="RefSeq" id="WP_175627357.1">
    <property type="nucleotide sequence ID" value="NZ_CP088280.1"/>
</dbReference>
<protein>
    <submittedName>
        <fullName evidence="5">Ribose-phosphate diphosphokinase</fullName>
        <ecNumber evidence="5">2.7.6.1</ecNumber>
    </submittedName>
</protein>
<dbReference type="SUPFAM" id="SSF53271">
    <property type="entry name" value="PRTase-like"/>
    <property type="match status" value="2"/>
</dbReference>
<proteinExistence type="inferred from homology"/>
<dbReference type="NCBIfam" id="NF005537">
    <property type="entry name" value="PRK07199.1"/>
    <property type="match status" value="1"/>
</dbReference>
<accession>A0A7Z0QIH4</accession>
<evidence type="ECO:0000256" key="1">
    <source>
        <dbReference type="ARBA" id="ARBA00022727"/>
    </source>
</evidence>
<dbReference type="EMBL" id="CP088280">
    <property type="protein sequence ID" value="UGX98073.1"/>
    <property type="molecule type" value="Genomic_DNA"/>
</dbReference>
<evidence type="ECO:0000313" key="5">
    <source>
        <dbReference type="EMBL" id="NYY95109.1"/>
    </source>
</evidence>
<dbReference type="GO" id="GO:0000287">
    <property type="term" value="F:magnesium ion binding"/>
    <property type="evidence" value="ECO:0007669"/>
    <property type="project" value="InterPro"/>
</dbReference>
<dbReference type="Proteomes" id="UP000564836">
    <property type="component" value="Chromosome"/>
</dbReference>
<dbReference type="Pfam" id="PF00156">
    <property type="entry name" value="Pribosyltran"/>
    <property type="match status" value="1"/>
</dbReference>